<dbReference type="PANTHER" id="PTHR31286">
    <property type="entry name" value="GLYCINE-RICH CELL WALL STRUCTURAL PROTEIN 1.8-LIKE"/>
    <property type="match status" value="1"/>
</dbReference>
<organism evidence="2 3">
    <name type="scientific">Colocasia esculenta</name>
    <name type="common">Wild taro</name>
    <name type="synonym">Arum esculentum</name>
    <dbReference type="NCBI Taxonomy" id="4460"/>
    <lineage>
        <taxon>Eukaryota</taxon>
        <taxon>Viridiplantae</taxon>
        <taxon>Streptophyta</taxon>
        <taxon>Embryophyta</taxon>
        <taxon>Tracheophyta</taxon>
        <taxon>Spermatophyta</taxon>
        <taxon>Magnoliopsida</taxon>
        <taxon>Liliopsida</taxon>
        <taxon>Araceae</taxon>
        <taxon>Aroideae</taxon>
        <taxon>Colocasieae</taxon>
        <taxon>Colocasia</taxon>
    </lineage>
</organism>
<evidence type="ECO:0000313" key="3">
    <source>
        <dbReference type="Proteomes" id="UP000652761"/>
    </source>
</evidence>
<dbReference type="EMBL" id="NMUH01000871">
    <property type="protein sequence ID" value="MQL86088.1"/>
    <property type="molecule type" value="Genomic_DNA"/>
</dbReference>
<dbReference type="OrthoDB" id="1745573at2759"/>
<gene>
    <name evidence="2" type="ORF">Taro_018615</name>
</gene>
<sequence length="409" mass="44912">MKRERSSGVLVSFAGGGTSRRPLWLVAFFMAVPVAAVGDAGLSSGAAPERKSYAQVIVATKPPPVVNICVKPQGFTDAGEPAVFFSQEESIAGNLGRLLRIFEPTLALTQTREAFVCVELDICKVILERIWIRCGPKWFWQKIKYYGVPSLCSYYHKLGHAKSDCTRKNKKVDGPEIFSKDRLHVQGVPLNQSWCQKPVIADAAEAQECCRQDWLSRLQEFRSVRSVDSQQWICRQIPTGEDFRFLAKSSCRQPGGKIVLQEVVSNPHHPIRSLLPSDILQGVTLNDMEDNCVWGGSQDACNGNQGNCGGGGCFRDRKGDVMILSLWSIPSRLVAALLGRHIAGGAKLAVASHGRHGAQAREDEQRREERGVQQAPAPQGPKVLPPPPPVDYAVFMQGLVQAMQTQAQT</sequence>
<proteinExistence type="predicted"/>
<dbReference type="InterPro" id="IPR040256">
    <property type="entry name" value="At4g02000-like"/>
</dbReference>
<reference evidence="2" key="1">
    <citation type="submission" date="2017-07" db="EMBL/GenBank/DDBJ databases">
        <title>Taro Niue Genome Assembly and Annotation.</title>
        <authorList>
            <person name="Atibalentja N."/>
            <person name="Keating K."/>
            <person name="Fields C.J."/>
        </authorList>
    </citation>
    <scope>NUCLEOTIDE SEQUENCE</scope>
    <source>
        <strain evidence="2">Niue_2</strain>
        <tissue evidence="2">Leaf</tissue>
    </source>
</reference>
<evidence type="ECO:0000256" key="1">
    <source>
        <dbReference type="SAM" id="MobiDB-lite"/>
    </source>
</evidence>
<feature type="compositionally biased region" description="Low complexity" evidence="1">
    <location>
        <begin position="372"/>
        <end position="382"/>
    </location>
</feature>
<accession>A0A843URH4</accession>
<feature type="region of interest" description="Disordered" evidence="1">
    <location>
        <begin position="351"/>
        <end position="390"/>
    </location>
</feature>
<protein>
    <submittedName>
        <fullName evidence="2">Uncharacterized protein</fullName>
    </submittedName>
</protein>
<evidence type="ECO:0000313" key="2">
    <source>
        <dbReference type="EMBL" id="MQL86088.1"/>
    </source>
</evidence>
<dbReference type="AlphaFoldDB" id="A0A843URH4"/>
<comment type="caution">
    <text evidence="2">The sequence shown here is derived from an EMBL/GenBank/DDBJ whole genome shotgun (WGS) entry which is preliminary data.</text>
</comment>
<keyword evidence="3" id="KW-1185">Reference proteome</keyword>
<name>A0A843URH4_COLES</name>
<dbReference type="PANTHER" id="PTHR31286:SF180">
    <property type="entry name" value="OS10G0362600 PROTEIN"/>
    <property type="match status" value="1"/>
</dbReference>
<dbReference type="Proteomes" id="UP000652761">
    <property type="component" value="Unassembled WGS sequence"/>
</dbReference>
<feature type="compositionally biased region" description="Basic and acidic residues" evidence="1">
    <location>
        <begin position="359"/>
        <end position="371"/>
    </location>
</feature>